<dbReference type="OMA" id="HELWEGA"/>
<dbReference type="SMART" id="SM01011">
    <property type="entry name" value="AMP_N"/>
    <property type="match status" value="1"/>
</dbReference>
<evidence type="ECO:0000259" key="6">
    <source>
        <dbReference type="SMART" id="SM01011"/>
    </source>
</evidence>
<dbReference type="GO" id="GO:0030145">
    <property type="term" value="F:manganese ion binding"/>
    <property type="evidence" value="ECO:0007669"/>
    <property type="project" value="InterPro"/>
</dbReference>
<dbReference type="GO" id="GO:0005739">
    <property type="term" value="C:mitochondrion"/>
    <property type="evidence" value="ECO:0007669"/>
    <property type="project" value="TreeGrafter"/>
</dbReference>
<dbReference type="Gene3D" id="3.40.350.10">
    <property type="entry name" value="Creatinase/prolidase N-terminal domain"/>
    <property type="match status" value="1"/>
</dbReference>
<sequence length="224" mass="24564">MDSLPDHSVVIALSGKIKYMSQSIFYKFRQASDFWYLTGFAEPESAVVLDSKGYRMTLFLRPKDKQHELWEGACTGVDAAIALFGADSAHPMDSLPTILRSLLTDSKCENIYVDSSMSPRGRSKKGLFDFLTKGAKAEYDGILSAAKGRVKELGTEVGRMRAYKSVAEQRIMRKAGEISGRAHAKTMAFTAEAQTEAQLAAHLEYQCALHGAQRPAYVPVVASG</sequence>
<dbReference type="InterPro" id="IPR007865">
    <property type="entry name" value="Aminopep_P_N"/>
</dbReference>
<dbReference type="InterPro" id="IPR000994">
    <property type="entry name" value="Pept_M24"/>
</dbReference>
<dbReference type="GO" id="GO:0006508">
    <property type="term" value="P:proteolysis"/>
    <property type="evidence" value="ECO:0007669"/>
    <property type="project" value="TreeGrafter"/>
</dbReference>
<keyword evidence="3" id="KW-0479">Metal-binding</keyword>
<evidence type="ECO:0000256" key="1">
    <source>
        <dbReference type="ARBA" id="ARBA00001936"/>
    </source>
</evidence>
<dbReference type="Pfam" id="PF05195">
    <property type="entry name" value="AMP_N"/>
    <property type="match status" value="1"/>
</dbReference>
<protein>
    <recommendedName>
        <fullName evidence="6">Aminopeptidase P N-terminal domain-containing protein</fullName>
    </recommendedName>
</protein>
<evidence type="ECO:0000313" key="7">
    <source>
        <dbReference type="EMBL" id="EJU06002.1"/>
    </source>
</evidence>
<dbReference type="InterPro" id="IPR052433">
    <property type="entry name" value="X-Pro_dipept-like"/>
</dbReference>
<dbReference type="Proteomes" id="UP000030653">
    <property type="component" value="Unassembled WGS sequence"/>
</dbReference>
<accession>M5GF64</accession>
<evidence type="ECO:0000256" key="2">
    <source>
        <dbReference type="ARBA" id="ARBA00008766"/>
    </source>
</evidence>
<gene>
    <name evidence="7" type="ORF">DACRYDRAFT_12811</name>
</gene>
<dbReference type="Gene3D" id="3.90.230.10">
    <property type="entry name" value="Creatinase/methionine aminopeptidase superfamily"/>
    <property type="match status" value="1"/>
</dbReference>
<dbReference type="HOGENOM" id="CLU_1234982_0_0_1"/>
<dbReference type="EMBL" id="JH795855">
    <property type="protein sequence ID" value="EJU06002.1"/>
    <property type="molecule type" value="Genomic_DNA"/>
</dbReference>
<organism evidence="7 8">
    <name type="scientific">Dacryopinax primogenitus (strain DJM 731)</name>
    <name type="common">Brown rot fungus</name>
    <dbReference type="NCBI Taxonomy" id="1858805"/>
    <lineage>
        <taxon>Eukaryota</taxon>
        <taxon>Fungi</taxon>
        <taxon>Dikarya</taxon>
        <taxon>Basidiomycota</taxon>
        <taxon>Agaricomycotina</taxon>
        <taxon>Dacrymycetes</taxon>
        <taxon>Dacrymycetales</taxon>
        <taxon>Dacrymycetaceae</taxon>
        <taxon>Dacryopinax</taxon>
    </lineage>
</organism>
<dbReference type="SUPFAM" id="SSF55920">
    <property type="entry name" value="Creatinase/aminopeptidase"/>
    <property type="match status" value="1"/>
</dbReference>
<dbReference type="AlphaFoldDB" id="M5GF64"/>
<dbReference type="PANTHER" id="PTHR43226">
    <property type="entry name" value="XAA-PRO AMINOPEPTIDASE 3"/>
    <property type="match status" value="1"/>
</dbReference>
<dbReference type="RefSeq" id="XP_040632896.1">
    <property type="nucleotide sequence ID" value="XM_040770947.1"/>
</dbReference>
<dbReference type="SUPFAM" id="SSF53092">
    <property type="entry name" value="Creatinase/prolidase N-terminal domain"/>
    <property type="match status" value="1"/>
</dbReference>
<dbReference type="OrthoDB" id="4215474at2759"/>
<proteinExistence type="inferred from homology"/>
<comment type="similarity">
    <text evidence="2">Belongs to the peptidase M24B family.</text>
</comment>
<dbReference type="GO" id="GO:0070006">
    <property type="term" value="F:metalloaminopeptidase activity"/>
    <property type="evidence" value="ECO:0007669"/>
    <property type="project" value="InterPro"/>
</dbReference>
<evidence type="ECO:0000256" key="3">
    <source>
        <dbReference type="ARBA" id="ARBA00022723"/>
    </source>
</evidence>
<keyword evidence="5" id="KW-0464">Manganese</keyword>
<name>M5GF64_DACPD</name>
<comment type="cofactor">
    <cofactor evidence="1">
        <name>Mn(2+)</name>
        <dbReference type="ChEBI" id="CHEBI:29035"/>
    </cofactor>
</comment>
<dbReference type="InterPro" id="IPR036005">
    <property type="entry name" value="Creatinase/aminopeptidase-like"/>
</dbReference>
<keyword evidence="4" id="KW-0378">Hydrolase</keyword>
<evidence type="ECO:0000313" key="8">
    <source>
        <dbReference type="Proteomes" id="UP000030653"/>
    </source>
</evidence>
<evidence type="ECO:0000256" key="5">
    <source>
        <dbReference type="ARBA" id="ARBA00023211"/>
    </source>
</evidence>
<keyword evidence="8" id="KW-1185">Reference proteome</keyword>
<dbReference type="Pfam" id="PF00557">
    <property type="entry name" value="Peptidase_M24"/>
    <property type="match status" value="1"/>
</dbReference>
<dbReference type="InterPro" id="IPR029149">
    <property type="entry name" value="Creatin/AminoP/Spt16_N"/>
</dbReference>
<dbReference type="GeneID" id="63686009"/>
<dbReference type="STRING" id="1858805.M5GF64"/>
<reference evidence="7 8" key="1">
    <citation type="journal article" date="2012" name="Science">
        <title>The Paleozoic origin of enzymatic lignin decomposition reconstructed from 31 fungal genomes.</title>
        <authorList>
            <person name="Floudas D."/>
            <person name="Binder M."/>
            <person name="Riley R."/>
            <person name="Barry K."/>
            <person name="Blanchette R.A."/>
            <person name="Henrissat B."/>
            <person name="Martinez A.T."/>
            <person name="Otillar R."/>
            <person name="Spatafora J.W."/>
            <person name="Yadav J.S."/>
            <person name="Aerts A."/>
            <person name="Benoit I."/>
            <person name="Boyd A."/>
            <person name="Carlson A."/>
            <person name="Copeland A."/>
            <person name="Coutinho P.M."/>
            <person name="de Vries R.P."/>
            <person name="Ferreira P."/>
            <person name="Findley K."/>
            <person name="Foster B."/>
            <person name="Gaskell J."/>
            <person name="Glotzer D."/>
            <person name="Gorecki P."/>
            <person name="Heitman J."/>
            <person name="Hesse C."/>
            <person name="Hori C."/>
            <person name="Igarashi K."/>
            <person name="Jurgens J.A."/>
            <person name="Kallen N."/>
            <person name="Kersten P."/>
            <person name="Kohler A."/>
            <person name="Kuees U."/>
            <person name="Kumar T.K.A."/>
            <person name="Kuo A."/>
            <person name="LaButti K."/>
            <person name="Larrondo L.F."/>
            <person name="Lindquist E."/>
            <person name="Ling A."/>
            <person name="Lombard V."/>
            <person name="Lucas S."/>
            <person name="Lundell T."/>
            <person name="Martin R."/>
            <person name="McLaughlin D.J."/>
            <person name="Morgenstern I."/>
            <person name="Morin E."/>
            <person name="Murat C."/>
            <person name="Nagy L.G."/>
            <person name="Nolan M."/>
            <person name="Ohm R.A."/>
            <person name="Patyshakuliyeva A."/>
            <person name="Rokas A."/>
            <person name="Ruiz-Duenas F.J."/>
            <person name="Sabat G."/>
            <person name="Salamov A."/>
            <person name="Samejima M."/>
            <person name="Schmutz J."/>
            <person name="Slot J.C."/>
            <person name="St John F."/>
            <person name="Stenlid J."/>
            <person name="Sun H."/>
            <person name="Sun S."/>
            <person name="Syed K."/>
            <person name="Tsang A."/>
            <person name="Wiebenga A."/>
            <person name="Young D."/>
            <person name="Pisabarro A."/>
            <person name="Eastwood D.C."/>
            <person name="Martin F."/>
            <person name="Cullen D."/>
            <person name="Grigoriev I.V."/>
            <person name="Hibbett D.S."/>
        </authorList>
    </citation>
    <scope>NUCLEOTIDE SEQUENCE [LARGE SCALE GENOMIC DNA]</scope>
    <source>
        <strain evidence="7 8">DJM-731 SS1</strain>
    </source>
</reference>
<feature type="domain" description="Aminopeptidase P N-terminal" evidence="6">
    <location>
        <begin position="1"/>
        <end position="119"/>
    </location>
</feature>
<evidence type="ECO:0000256" key="4">
    <source>
        <dbReference type="ARBA" id="ARBA00022801"/>
    </source>
</evidence>
<dbReference type="PANTHER" id="PTHR43226:SF4">
    <property type="entry name" value="XAA-PRO AMINOPEPTIDASE 3"/>
    <property type="match status" value="1"/>
</dbReference>